<organism evidence="1 2">
    <name type="scientific">Komagataeibacter xylinus NBRC 13693</name>
    <dbReference type="NCBI Taxonomy" id="1234668"/>
    <lineage>
        <taxon>Bacteria</taxon>
        <taxon>Pseudomonadati</taxon>
        <taxon>Pseudomonadota</taxon>
        <taxon>Alphaproteobacteria</taxon>
        <taxon>Acetobacterales</taxon>
        <taxon>Acetobacteraceae</taxon>
        <taxon>Komagataeibacter</taxon>
    </lineage>
</organism>
<dbReference type="Proteomes" id="UP000032683">
    <property type="component" value="Unassembled WGS sequence"/>
</dbReference>
<accession>A0A0D6QAG0</accession>
<evidence type="ECO:0000313" key="2">
    <source>
        <dbReference type="Proteomes" id="UP000032683"/>
    </source>
</evidence>
<gene>
    <name evidence="1" type="ORF">Gxy13693_034_020</name>
</gene>
<reference evidence="1 2" key="1">
    <citation type="submission" date="2012-11" db="EMBL/GenBank/DDBJ databases">
        <title>Whole genome sequence of Gluconacetobacter xylinus NBRC 13693.</title>
        <authorList>
            <person name="Azuma Y."/>
            <person name="Higashiura N."/>
            <person name="Hirakawa H."/>
            <person name="Matsushita K."/>
        </authorList>
    </citation>
    <scope>NUCLEOTIDE SEQUENCE [LARGE SCALE GENOMIC DNA]</scope>
    <source>
        <strain evidence="1 2">NBRC 13693</strain>
    </source>
</reference>
<comment type="caution">
    <text evidence="1">The sequence shown here is derived from an EMBL/GenBank/DDBJ whole genome shotgun (WGS) entry which is preliminary data.</text>
</comment>
<sequence>MYADVLHRAICANPALREQFQKIDALFDLARKSSITDAQSMQVSLLNAKYTEERVSCRDASCIEAVDQKYIAGLQKIDAKLAQEKQARINPVTPAILNDVVAQRVLVIPCTKIVFQPMSNADAEAQSVSSITRPDITQEQWNIPPIFGIQNGDWTKNVFDAFIIRVQQCFYSPENADLNPDKFSADRLLIDSERAERANMAYRLNKAQDQAQKFFSMAGEIVDAQNDLDSARFVMPQPPFALNLDGTLADSVNPENADTATQKNRADAMAQAGKVWETVTRDRQNRDRAFEADQIKISAALRKSRADDLMKKAADTMHLAGCDDDYLSKPIVAYGPDNQIITFTLKELSAIYIAAKNGKGDAPSCPNVGNFVFHKPGFKIKIEPMEETTYEFKDVLGKMVISSVSTDKEKVVPHNDDDALKLSTFLAVQRSALMDEVYENDRAAFEVADQQRKNAVLSQRQSQQAVAESQNPIYLENQAATSCMADGSTTKSTTSDACTMRDTLDALLRKQNLCHGPNAGPEQPWGPCP</sequence>
<evidence type="ECO:0000313" key="1">
    <source>
        <dbReference type="EMBL" id="GAN99950.1"/>
    </source>
</evidence>
<name>A0A0D6QAG0_KOMXY</name>
<dbReference type="EMBL" id="BANJ01000034">
    <property type="protein sequence ID" value="GAN99950.1"/>
    <property type="molecule type" value="Genomic_DNA"/>
</dbReference>
<protein>
    <submittedName>
        <fullName evidence="1">Uncharacterized protein</fullName>
    </submittedName>
</protein>
<dbReference type="AlphaFoldDB" id="A0A0D6QAG0"/>
<proteinExistence type="predicted"/>